<keyword evidence="3" id="KW-1185">Reference proteome</keyword>
<feature type="domain" description="DUF4806" evidence="1">
    <location>
        <begin position="19"/>
        <end position="101"/>
    </location>
</feature>
<accession>A0A9N9MJF9</accession>
<dbReference type="AlphaFoldDB" id="A0A9N9MJF9"/>
<protein>
    <recommendedName>
        <fullName evidence="1">DUF4806 domain-containing protein</fullName>
    </recommendedName>
</protein>
<name>A0A9N9MJF9_9CUCU</name>
<organism evidence="2 3">
    <name type="scientific">Ceutorhynchus assimilis</name>
    <name type="common">cabbage seed weevil</name>
    <dbReference type="NCBI Taxonomy" id="467358"/>
    <lineage>
        <taxon>Eukaryota</taxon>
        <taxon>Metazoa</taxon>
        <taxon>Ecdysozoa</taxon>
        <taxon>Arthropoda</taxon>
        <taxon>Hexapoda</taxon>
        <taxon>Insecta</taxon>
        <taxon>Pterygota</taxon>
        <taxon>Neoptera</taxon>
        <taxon>Endopterygota</taxon>
        <taxon>Coleoptera</taxon>
        <taxon>Polyphaga</taxon>
        <taxon>Cucujiformia</taxon>
        <taxon>Curculionidae</taxon>
        <taxon>Ceutorhynchinae</taxon>
        <taxon>Ceutorhynchus</taxon>
    </lineage>
</organism>
<evidence type="ECO:0000259" key="1">
    <source>
        <dbReference type="Pfam" id="PF16064"/>
    </source>
</evidence>
<dbReference type="Pfam" id="PF16064">
    <property type="entry name" value="DUF4806"/>
    <property type="match status" value="1"/>
</dbReference>
<gene>
    <name evidence="2" type="ORF">CEUTPL_LOCUS4966</name>
</gene>
<dbReference type="PANTHER" id="PTHR34153:SF2">
    <property type="entry name" value="SI:CH211-262H13.3-RELATED"/>
    <property type="match status" value="1"/>
</dbReference>
<reference evidence="2" key="1">
    <citation type="submission" date="2022-01" db="EMBL/GenBank/DDBJ databases">
        <authorList>
            <person name="King R."/>
        </authorList>
    </citation>
    <scope>NUCLEOTIDE SEQUENCE</scope>
</reference>
<evidence type="ECO:0000313" key="3">
    <source>
        <dbReference type="Proteomes" id="UP001152799"/>
    </source>
</evidence>
<proteinExistence type="predicted"/>
<sequence>MNILQEKFSKPTGEIPKLPVELPLNKLGDLTLLENFLRGCENNLSSLVLYLTTIGGKDPTSKTNRILKFFITDELASYFSYLGKRNKRPFCGLHLNDVIIRAVKKSVGNISSADVEEVIKIWLKHAPQRCAKKK</sequence>
<dbReference type="PANTHER" id="PTHR34153">
    <property type="entry name" value="SI:CH211-262H13.3-RELATED-RELATED"/>
    <property type="match status" value="1"/>
</dbReference>
<dbReference type="Proteomes" id="UP001152799">
    <property type="component" value="Chromosome 2"/>
</dbReference>
<dbReference type="EMBL" id="OU892278">
    <property type="protein sequence ID" value="CAG9764326.1"/>
    <property type="molecule type" value="Genomic_DNA"/>
</dbReference>
<dbReference type="OrthoDB" id="7554902at2759"/>
<dbReference type="InterPro" id="IPR032071">
    <property type="entry name" value="DUF4806"/>
</dbReference>
<evidence type="ECO:0000313" key="2">
    <source>
        <dbReference type="EMBL" id="CAG9764326.1"/>
    </source>
</evidence>